<proteinExistence type="predicted"/>
<feature type="transmembrane region" description="Helical" evidence="1">
    <location>
        <begin position="300"/>
        <end position="319"/>
    </location>
</feature>
<evidence type="ECO:0000313" key="3">
    <source>
        <dbReference type="Proteomes" id="UP001595947"/>
    </source>
</evidence>
<keyword evidence="1" id="KW-0472">Membrane</keyword>
<gene>
    <name evidence="2" type="ORF">ACFPBZ_05410</name>
</gene>
<feature type="transmembrane region" description="Helical" evidence="1">
    <location>
        <begin position="128"/>
        <end position="159"/>
    </location>
</feature>
<evidence type="ECO:0000256" key="1">
    <source>
        <dbReference type="SAM" id="Phobius"/>
    </source>
</evidence>
<dbReference type="RefSeq" id="WP_378034982.1">
    <property type="nucleotide sequence ID" value="NZ_JBHSIV010000004.1"/>
</dbReference>
<reference evidence="3" key="1">
    <citation type="journal article" date="2019" name="Int. J. Syst. Evol. Microbiol.">
        <title>The Global Catalogue of Microorganisms (GCM) 10K type strain sequencing project: providing services to taxonomists for standard genome sequencing and annotation.</title>
        <authorList>
            <consortium name="The Broad Institute Genomics Platform"/>
            <consortium name="The Broad Institute Genome Sequencing Center for Infectious Disease"/>
            <person name="Wu L."/>
            <person name="Ma J."/>
        </authorList>
    </citation>
    <scope>NUCLEOTIDE SEQUENCE [LARGE SCALE GENOMIC DNA]</scope>
    <source>
        <strain evidence="3">CGMCC 4.7093</strain>
    </source>
</reference>
<feature type="transmembrane region" description="Helical" evidence="1">
    <location>
        <begin position="325"/>
        <end position="346"/>
    </location>
</feature>
<organism evidence="2 3">
    <name type="scientific">Actinomycetospora atypica</name>
    <dbReference type="NCBI Taxonomy" id="1290095"/>
    <lineage>
        <taxon>Bacteria</taxon>
        <taxon>Bacillati</taxon>
        <taxon>Actinomycetota</taxon>
        <taxon>Actinomycetes</taxon>
        <taxon>Pseudonocardiales</taxon>
        <taxon>Pseudonocardiaceae</taxon>
        <taxon>Actinomycetospora</taxon>
    </lineage>
</organism>
<dbReference type="Proteomes" id="UP001595947">
    <property type="component" value="Unassembled WGS sequence"/>
</dbReference>
<name>A0ABV9YMB0_9PSEU</name>
<protein>
    <recommendedName>
        <fullName evidence="4">Glycosyltransferase RgtA/B/C/D-like domain-containing protein</fullName>
    </recommendedName>
</protein>
<accession>A0ABV9YMB0</accession>
<dbReference type="EMBL" id="JBHSIV010000004">
    <property type="protein sequence ID" value="MFC5061631.1"/>
    <property type="molecule type" value="Genomic_DNA"/>
</dbReference>
<keyword evidence="1" id="KW-1133">Transmembrane helix</keyword>
<sequence>MTATITDRPDAPEVTPTRRRLSPAVIGGLCGALAGAVLFALAHRGMPDDTYITLDYARNLALHGHWGLTPFRDANSATSPLNVWLLAAGIVVTGRPAVSVGLVLVASTAALGVWSAQLAATLGVRRRVLVGLVVGLTLTSPIFASIVGMESFLGAALLLGVARYAAARRPLAAGIVLGLAVLCRPDLAAPGLVLLVGLLVGRTLANWRALIPALGATIVVALPWHLWSWVVLGGFVPDTLVIKTGGSFPNGEVFGNGPAFWAERWPVPMVLIGAVVLTGLVALVRSLAAVVRGRHVPVDRVIVACGLGGLLHYGVYAAMGVSSYIWYYCPSLFLMTTCAALLAADLATRRTTALVPALAVVAGMAVGIQVVGPVPWSQPVIFGNWATAAQYIEAGKQLGAVLPPGQSVAAPGEIGALAYGCECDIVDAFSDHDRVRALAAGREAQGGPLTRAFLRVNYLFSENEPPRPTDHRLRWVEGEGPGWPTNVPGRGPGRLVLDP</sequence>
<comment type="caution">
    <text evidence="2">The sequence shown here is derived from an EMBL/GenBank/DDBJ whole genome shotgun (WGS) entry which is preliminary data.</text>
</comment>
<feature type="transmembrane region" description="Helical" evidence="1">
    <location>
        <begin position="265"/>
        <end position="288"/>
    </location>
</feature>
<keyword evidence="3" id="KW-1185">Reference proteome</keyword>
<feature type="transmembrane region" description="Helical" evidence="1">
    <location>
        <begin position="171"/>
        <end position="200"/>
    </location>
</feature>
<feature type="transmembrane region" description="Helical" evidence="1">
    <location>
        <begin position="207"/>
        <end position="227"/>
    </location>
</feature>
<keyword evidence="1" id="KW-0812">Transmembrane</keyword>
<feature type="transmembrane region" description="Helical" evidence="1">
    <location>
        <begin position="21"/>
        <end position="42"/>
    </location>
</feature>
<evidence type="ECO:0000313" key="2">
    <source>
        <dbReference type="EMBL" id="MFC5061631.1"/>
    </source>
</evidence>
<feature type="transmembrane region" description="Helical" evidence="1">
    <location>
        <begin position="353"/>
        <end position="372"/>
    </location>
</feature>
<feature type="transmembrane region" description="Helical" evidence="1">
    <location>
        <begin position="83"/>
        <end position="116"/>
    </location>
</feature>
<evidence type="ECO:0008006" key="4">
    <source>
        <dbReference type="Google" id="ProtNLM"/>
    </source>
</evidence>